<reference evidence="1" key="2">
    <citation type="submission" date="2021-09" db="EMBL/GenBank/DDBJ databases">
        <authorList>
            <person name="Gilroy R."/>
        </authorList>
    </citation>
    <scope>NUCLEOTIDE SEQUENCE</scope>
    <source>
        <strain evidence="1">USAMLcec4-12693</strain>
    </source>
</reference>
<dbReference type="GO" id="GO:0005829">
    <property type="term" value="C:cytosol"/>
    <property type="evidence" value="ECO:0007669"/>
    <property type="project" value="TreeGrafter"/>
</dbReference>
<dbReference type="Pfam" id="PF08282">
    <property type="entry name" value="Hydrolase_3"/>
    <property type="match status" value="1"/>
</dbReference>
<dbReference type="NCBIfam" id="TIGR00099">
    <property type="entry name" value="Cof-subfamily"/>
    <property type="match status" value="1"/>
</dbReference>
<dbReference type="SUPFAM" id="SSF56784">
    <property type="entry name" value="HAD-like"/>
    <property type="match status" value="1"/>
</dbReference>
<evidence type="ECO:0000313" key="1">
    <source>
        <dbReference type="EMBL" id="HJH49056.1"/>
    </source>
</evidence>
<dbReference type="SFLD" id="SFLDG01140">
    <property type="entry name" value="C2.B:_Phosphomannomutase_and_P"/>
    <property type="match status" value="1"/>
</dbReference>
<dbReference type="EMBL" id="DYXE01000022">
    <property type="protein sequence ID" value="HJH49056.1"/>
    <property type="molecule type" value="Genomic_DNA"/>
</dbReference>
<organism evidence="1 2">
    <name type="scientific">Merdimonas faecis</name>
    <dbReference type="NCBI Taxonomy" id="1653435"/>
    <lineage>
        <taxon>Bacteria</taxon>
        <taxon>Bacillati</taxon>
        <taxon>Bacillota</taxon>
        <taxon>Clostridia</taxon>
        <taxon>Lachnospirales</taxon>
        <taxon>Lachnospiraceae</taxon>
        <taxon>Merdimonas</taxon>
    </lineage>
</organism>
<dbReference type="PANTHER" id="PTHR10000">
    <property type="entry name" value="PHOSPHOSERINE PHOSPHATASE"/>
    <property type="match status" value="1"/>
</dbReference>
<dbReference type="InterPro" id="IPR023214">
    <property type="entry name" value="HAD_sf"/>
</dbReference>
<sequence length="264" mass="30442">MKKRSALFFDIDGTLLSEKTKEIPASTVRALQKAKQEGHAVFINTGRTLCSVPVKIKRLAFDGLLCGCGTYIVYQNEVLFEHPLPEDHGYEYIDRMRELQIDGFLEGTEDVYFSERISRFENVESTRRYMASMGLGVEVAYEKKGFRYDKILICTDEKSRKEEFFQAIDKDLIPLDRQKGVYECIQKGYSKATAIEVMRRHLELSMDQIYVFGDSSNDLSMFEYAKHTVAMGEHDPVLEPYTEYITDAVEQDGIEKAMEYYGLI</sequence>
<dbReference type="InterPro" id="IPR006379">
    <property type="entry name" value="HAD-SF_hydro_IIB"/>
</dbReference>
<gene>
    <name evidence="1" type="ORF">K8V39_02185</name>
</gene>
<dbReference type="PROSITE" id="PS01228">
    <property type="entry name" value="COF_1"/>
    <property type="match status" value="1"/>
</dbReference>
<name>A0A9D2VWU8_9FIRM</name>
<dbReference type="NCBIfam" id="TIGR01484">
    <property type="entry name" value="HAD-SF-IIB"/>
    <property type="match status" value="1"/>
</dbReference>
<reference evidence="1" key="1">
    <citation type="journal article" date="2021" name="PeerJ">
        <title>Extensive microbial diversity within the chicken gut microbiome revealed by metagenomics and culture.</title>
        <authorList>
            <person name="Gilroy R."/>
            <person name="Ravi A."/>
            <person name="Getino M."/>
            <person name="Pursley I."/>
            <person name="Horton D.L."/>
            <person name="Alikhan N.F."/>
            <person name="Baker D."/>
            <person name="Gharbi K."/>
            <person name="Hall N."/>
            <person name="Watson M."/>
            <person name="Adriaenssens E.M."/>
            <person name="Foster-Nyarko E."/>
            <person name="Jarju S."/>
            <person name="Secka A."/>
            <person name="Antonio M."/>
            <person name="Oren A."/>
            <person name="Chaudhuri R.R."/>
            <person name="La Ragione R."/>
            <person name="Hildebrand F."/>
            <person name="Pallen M.J."/>
        </authorList>
    </citation>
    <scope>NUCLEOTIDE SEQUENCE</scope>
    <source>
        <strain evidence="1">USAMLcec4-12693</strain>
    </source>
</reference>
<dbReference type="InterPro" id="IPR000150">
    <property type="entry name" value="Cof"/>
</dbReference>
<keyword evidence="1" id="KW-0378">Hydrolase</keyword>
<dbReference type="Gene3D" id="3.40.50.1000">
    <property type="entry name" value="HAD superfamily/HAD-like"/>
    <property type="match status" value="1"/>
</dbReference>
<evidence type="ECO:0000313" key="2">
    <source>
        <dbReference type="Proteomes" id="UP000813420"/>
    </source>
</evidence>
<dbReference type="Gene3D" id="3.30.1240.10">
    <property type="match status" value="1"/>
</dbReference>
<protein>
    <submittedName>
        <fullName evidence="1">Cof-type HAD-IIB family hydrolase</fullName>
    </submittedName>
</protein>
<dbReference type="GO" id="GO:0000287">
    <property type="term" value="F:magnesium ion binding"/>
    <property type="evidence" value="ECO:0007669"/>
    <property type="project" value="TreeGrafter"/>
</dbReference>
<dbReference type="AlphaFoldDB" id="A0A9D2VWU8"/>
<dbReference type="GO" id="GO:0016791">
    <property type="term" value="F:phosphatase activity"/>
    <property type="evidence" value="ECO:0007669"/>
    <property type="project" value="TreeGrafter"/>
</dbReference>
<dbReference type="Proteomes" id="UP000813420">
    <property type="component" value="Unassembled WGS sequence"/>
</dbReference>
<comment type="caution">
    <text evidence="1">The sequence shown here is derived from an EMBL/GenBank/DDBJ whole genome shotgun (WGS) entry which is preliminary data.</text>
</comment>
<proteinExistence type="predicted"/>
<dbReference type="RefSeq" id="WP_270644261.1">
    <property type="nucleotide sequence ID" value="NZ_DYXE01000022.1"/>
</dbReference>
<accession>A0A9D2VWU8</accession>
<dbReference type="InterPro" id="IPR036412">
    <property type="entry name" value="HAD-like_sf"/>
</dbReference>
<dbReference type="SFLD" id="SFLDS00003">
    <property type="entry name" value="Haloacid_Dehalogenase"/>
    <property type="match status" value="1"/>
</dbReference>
<dbReference type="PANTHER" id="PTHR10000:SF25">
    <property type="entry name" value="PHOSPHATASE YKRA-RELATED"/>
    <property type="match status" value="1"/>
</dbReference>